<dbReference type="EMBL" id="MPSH01000039">
    <property type="protein sequence ID" value="PNH27919.1"/>
    <property type="molecule type" value="Genomic_DNA"/>
</dbReference>
<reference evidence="2 3" key="1">
    <citation type="submission" date="2017-12" db="EMBL/GenBank/DDBJ databases">
        <title>Comparative genomics yields insights into virulence evolution of Verticillium dahliae.</title>
        <authorList>
            <person name="Fan R."/>
            <person name="Armitage A.D."/>
            <person name="Cascant-Lopez E."/>
            <person name="Sobczyk M."/>
            <person name="Cockerton H.M."/>
            <person name="Harrison R.J."/>
        </authorList>
    </citation>
    <scope>NUCLEOTIDE SEQUENCE [LARGE SCALE GENOMIC DNA]</scope>
    <source>
        <strain evidence="2 3">12008</strain>
    </source>
</reference>
<evidence type="ECO:0000313" key="2">
    <source>
        <dbReference type="EMBL" id="PNH27919.1"/>
    </source>
</evidence>
<evidence type="ECO:0000313" key="3">
    <source>
        <dbReference type="Proteomes" id="UP000236305"/>
    </source>
</evidence>
<name>A0A2J8BT30_VERDA</name>
<accession>A0A2J8BT30</accession>
<feature type="region of interest" description="Disordered" evidence="1">
    <location>
        <begin position="1"/>
        <end position="37"/>
    </location>
</feature>
<organism evidence="2 3">
    <name type="scientific">Verticillium dahliae</name>
    <name type="common">Verticillium wilt</name>
    <dbReference type="NCBI Taxonomy" id="27337"/>
    <lineage>
        <taxon>Eukaryota</taxon>
        <taxon>Fungi</taxon>
        <taxon>Dikarya</taxon>
        <taxon>Ascomycota</taxon>
        <taxon>Pezizomycotina</taxon>
        <taxon>Sordariomycetes</taxon>
        <taxon>Hypocreomycetidae</taxon>
        <taxon>Glomerellales</taxon>
        <taxon>Plectosphaerellaceae</taxon>
        <taxon>Verticillium</taxon>
    </lineage>
</organism>
<dbReference type="AlphaFoldDB" id="A0A2J8BT30"/>
<dbReference type="Proteomes" id="UP000236305">
    <property type="component" value="Unassembled WGS sequence"/>
</dbReference>
<feature type="compositionally biased region" description="Basic and acidic residues" evidence="1">
    <location>
        <begin position="21"/>
        <end position="37"/>
    </location>
</feature>
<gene>
    <name evidence="2" type="ORF">BJF96_g8775</name>
</gene>
<protein>
    <submittedName>
        <fullName evidence="2">Uncharacterized protein</fullName>
    </submittedName>
</protein>
<evidence type="ECO:0000256" key="1">
    <source>
        <dbReference type="SAM" id="MobiDB-lite"/>
    </source>
</evidence>
<sequence length="37" mass="3721">MSKLTSGGVPKGEGTGSLPAKQKDVDDSSAGKEDSKQ</sequence>
<comment type="caution">
    <text evidence="2">The sequence shown here is derived from an EMBL/GenBank/DDBJ whole genome shotgun (WGS) entry which is preliminary data.</text>
</comment>
<proteinExistence type="predicted"/>